<name>A0A2C8YK31_9MICO</name>
<feature type="transmembrane region" description="Helical" evidence="6">
    <location>
        <begin position="265"/>
        <end position="286"/>
    </location>
</feature>
<dbReference type="GO" id="GO:0022857">
    <property type="term" value="F:transmembrane transporter activity"/>
    <property type="evidence" value="ECO:0007669"/>
    <property type="project" value="InterPro"/>
</dbReference>
<evidence type="ECO:0000256" key="5">
    <source>
        <dbReference type="ARBA" id="ARBA00023136"/>
    </source>
</evidence>
<dbReference type="EMBL" id="OCST01000001">
    <property type="protein sequence ID" value="SOE50802.1"/>
    <property type="molecule type" value="Genomic_DNA"/>
</dbReference>
<evidence type="ECO:0000256" key="4">
    <source>
        <dbReference type="ARBA" id="ARBA00022989"/>
    </source>
</evidence>
<organism evidence="7 8">
    <name type="scientific">Salinibacterium xinjiangense</name>
    <dbReference type="NCBI Taxonomy" id="386302"/>
    <lineage>
        <taxon>Bacteria</taxon>
        <taxon>Bacillati</taxon>
        <taxon>Actinomycetota</taxon>
        <taxon>Actinomycetes</taxon>
        <taxon>Micrococcales</taxon>
        <taxon>Microbacteriaceae</taxon>
        <taxon>Salinibacterium</taxon>
    </lineage>
</organism>
<keyword evidence="5 6" id="KW-0472">Membrane</keyword>
<feature type="transmembrane region" description="Helical" evidence="6">
    <location>
        <begin position="293"/>
        <end position="313"/>
    </location>
</feature>
<comment type="subcellular location">
    <subcellularLocation>
        <location evidence="1">Cell membrane</location>
        <topology evidence="1">Multi-pass membrane protein</topology>
    </subcellularLocation>
</comment>
<evidence type="ECO:0000313" key="7">
    <source>
        <dbReference type="EMBL" id="SOE50802.1"/>
    </source>
</evidence>
<feature type="transmembrane region" description="Helical" evidence="6">
    <location>
        <begin position="40"/>
        <end position="58"/>
    </location>
</feature>
<feature type="transmembrane region" description="Helical" evidence="6">
    <location>
        <begin position="70"/>
        <end position="88"/>
    </location>
</feature>
<feature type="transmembrane region" description="Helical" evidence="6">
    <location>
        <begin position="120"/>
        <end position="141"/>
    </location>
</feature>
<keyword evidence="4 6" id="KW-1133">Transmembrane helix</keyword>
<feature type="transmembrane region" description="Helical" evidence="6">
    <location>
        <begin position="319"/>
        <end position="337"/>
    </location>
</feature>
<evidence type="ECO:0000256" key="3">
    <source>
        <dbReference type="ARBA" id="ARBA00022692"/>
    </source>
</evidence>
<accession>A0A2C8YK31</accession>
<evidence type="ECO:0000313" key="8">
    <source>
        <dbReference type="Proteomes" id="UP000219440"/>
    </source>
</evidence>
<keyword evidence="2" id="KW-1003">Cell membrane</keyword>
<keyword evidence="3 6" id="KW-0812">Transmembrane</keyword>
<dbReference type="AlphaFoldDB" id="A0A2C8YK31"/>
<proteinExistence type="predicted"/>
<reference evidence="7 8" key="1">
    <citation type="submission" date="2017-09" db="EMBL/GenBank/DDBJ databases">
        <authorList>
            <person name="Ehlers B."/>
            <person name="Leendertz F.H."/>
        </authorList>
    </citation>
    <scope>NUCLEOTIDE SEQUENCE [LARGE SCALE GENOMIC DNA]</scope>
    <source>
        <strain evidence="7 8">CGMCC 1.05381</strain>
    </source>
</reference>
<dbReference type="RefSeq" id="WP_097059530.1">
    <property type="nucleotide sequence ID" value="NZ_BMLC01000002.1"/>
</dbReference>
<dbReference type="OrthoDB" id="5193167at2"/>
<gene>
    <name evidence="7" type="ORF">SAMN06296378_0385</name>
</gene>
<feature type="transmembrane region" description="Helical" evidence="6">
    <location>
        <begin position="184"/>
        <end position="207"/>
    </location>
</feature>
<evidence type="ECO:0000256" key="2">
    <source>
        <dbReference type="ARBA" id="ARBA00022475"/>
    </source>
</evidence>
<dbReference type="PANTHER" id="PTHR32196">
    <property type="entry name" value="ABC TRANSPORTER PERMEASE PROTEIN YPHD-RELATED-RELATED"/>
    <property type="match status" value="1"/>
</dbReference>
<evidence type="ECO:0000256" key="1">
    <source>
        <dbReference type="ARBA" id="ARBA00004651"/>
    </source>
</evidence>
<keyword evidence="8" id="KW-1185">Reference proteome</keyword>
<dbReference type="InterPro" id="IPR001851">
    <property type="entry name" value="ABC_transp_permease"/>
</dbReference>
<dbReference type="Pfam" id="PF02653">
    <property type="entry name" value="BPD_transp_2"/>
    <property type="match status" value="1"/>
</dbReference>
<dbReference type="GO" id="GO:0005886">
    <property type="term" value="C:plasma membrane"/>
    <property type="evidence" value="ECO:0007669"/>
    <property type="project" value="UniProtKB-SubCell"/>
</dbReference>
<evidence type="ECO:0000256" key="6">
    <source>
        <dbReference type="SAM" id="Phobius"/>
    </source>
</evidence>
<dbReference type="CDD" id="cd06579">
    <property type="entry name" value="TM_PBP1_transp_AraH_like"/>
    <property type="match status" value="1"/>
</dbReference>
<feature type="transmembrane region" description="Helical" evidence="6">
    <location>
        <begin position="148"/>
        <end position="172"/>
    </location>
</feature>
<sequence length="347" mass="35718">MTISPESPADRGPENTVPKNTVTSAAWGWVVRQAQSRAQLAGLAGVLLVLIIVFQIGNPIFLSSGNIMEMLRATTLYFIVACPMTLILVSGGIDFSAGALFATGGVTAGLLMVLGIPWPVAVIIGMAVGGALGVVNAWLSVRLRVPPLIATLGMFFTASGIITVITGGNSIYGFPKAFTDLGQGFLLGIPFLVYYAVVIGVVFWILLEKTSLGYDARAVGGNRAAASANGIRVGRHDFIVYGLAGAVAALAGIMGAARLSSANPAAGGTALTFQVVTAVIIGGTSLFGGIGSIGGSALGALLFAVINNGLVIINVNSLWQNIFVGVILVSAVAIDQARRRRQFSSRR</sequence>
<dbReference type="Proteomes" id="UP000219440">
    <property type="component" value="Unassembled WGS sequence"/>
</dbReference>
<protein>
    <submittedName>
        <fullName evidence="7">Ribose transport system permease protein</fullName>
    </submittedName>
</protein>
<feature type="transmembrane region" description="Helical" evidence="6">
    <location>
        <begin position="238"/>
        <end position="259"/>
    </location>
</feature>